<name>A0A1H2E571_9PSED</name>
<protein>
    <recommendedName>
        <fullName evidence="3">RES domain-containing protein</fullName>
    </recommendedName>
</protein>
<proteinExistence type="predicted"/>
<accession>A0A1H2E571</accession>
<evidence type="ECO:0008006" key="3">
    <source>
        <dbReference type="Google" id="ProtNLM"/>
    </source>
</evidence>
<sequence length="315" mass="36525">MKIEPPFPRRFYASPIPNFEKFDPCRGIEGYCAAIRKFLMPDSTPNSFSFAGFEIVSRTYCKGSIFSRVRRLSDKKLDQLLSTPLKVDDFFPPTSNAGHVRAGRFNAEGERKLYLADHPFVALKECGIKPGDYFLFSYFTLNKDTHFTYAANDGSRFSQVLSSLFATQDERFYEVIRRVYNDYCNYKAHHGIAYDSVKVQCNQQDATWGTIDSVTNLAMTEDKFPAARLHAGWLARCDEHYRPCYEQMLLPIARKKRQLHCVPYFGNESIFLSAHQKVMKKIQQIRKKTESLIQREDYEDINTTPFKLLPQQGYI</sequence>
<dbReference type="EMBL" id="LT629782">
    <property type="protein sequence ID" value="SDT90210.1"/>
    <property type="molecule type" value="Genomic_DNA"/>
</dbReference>
<dbReference type="RefSeq" id="WP_057722266.1">
    <property type="nucleotide sequence ID" value="NZ_JYLM01000002.1"/>
</dbReference>
<evidence type="ECO:0000313" key="2">
    <source>
        <dbReference type="Proteomes" id="UP000183653"/>
    </source>
</evidence>
<reference evidence="1 2" key="1">
    <citation type="submission" date="2016-10" db="EMBL/GenBank/DDBJ databases">
        <authorList>
            <person name="Varghese N."/>
            <person name="Submissions S."/>
        </authorList>
    </citation>
    <scope>NUCLEOTIDE SEQUENCE [LARGE SCALE GENOMIC DNA]</scope>
    <source>
        <strain evidence="1 2">BS2775</strain>
    </source>
</reference>
<keyword evidence="2" id="KW-1185">Reference proteome</keyword>
<gene>
    <name evidence="1" type="ORF">SAMN04490197_0656</name>
</gene>
<dbReference type="OrthoDB" id="7065582at2"/>
<dbReference type="AlphaFoldDB" id="A0A1H2E571"/>
<organism evidence="1 2">
    <name type="scientific">Pseudomonas orientalis</name>
    <dbReference type="NCBI Taxonomy" id="76758"/>
    <lineage>
        <taxon>Bacteria</taxon>
        <taxon>Pseudomonadati</taxon>
        <taxon>Pseudomonadota</taxon>
        <taxon>Gammaproteobacteria</taxon>
        <taxon>Pseudomonadales</taxon>
        <taxon>Pseudomonadaceae</taxon>
        <taxon>Pseudomonas</taxon>
    </lineage>
</organism>
<dbReference type="Proteomes" id="UP000183653">
    <property type="component" value="Chromosome I"/>
</dbReference>
<evidence type="ECO:0000313" key="1">
    <source>
        <dbReference type="EMBL" id="SDT90210.1"/>
    </source>
</evidence>